<feature type="compositionally biased region" description="Basic residues" evidence="2">
    <location>
        <begin position="278"/>
        <end position="292"/>
    </location>
</feature>
<dbReference type="GO" id="GO:0005634">
    <property type="term" value="C:nucleus"/>
    <property type="evidence" value="ECO:0007669"/>
    <property type="project" value="TreeGrafter"/>
</dbReference>
<name>A0A401GD37_9APHY</name>
<proteinExistence type="inferred from homology"/>
<dbReference type="Proteomes" id="UP000287166">
    <property type="component" value="Unassembled WGS sequence"/>
</dbReference>
<feature type="compositionally biased region" description="Gly residues" evidence="2">
    <location>
        <begin position="195"/>
        <end position="210"/>
    </location>
</feature>
<sequence length="292" mass="31615">MEETTAAGRPVLDREKTAPFLIRTFIKVGGFHRALQFEDGPLPIADEQQIYTWKDATLREVLTTLRPLLPSTHPLARYSFRTLFFDALARGRVSTKDLGLIYSRDILGEPGTLAAPAPRLQTDDEPPPPAAERTLDELRFVPGDFLCVAVLLPKSATVPGPGGELAIKGGAAAAAPGAGAGTNGWKRDAGWSAGAAGGGPPAGVGRGGGHWRGDSNPVPPAPRSVRAGGRGADLARDRDRDRDADRRAPPLRRDSPPPPRRDWNIDRDRDRPRDRRVSRSRSPPRRRGSSRY</sequence>
<dbReference type="GeneID" id="38776968"/>
<dbReference type="PANTHER" id="PTHR13082:SF0">
    <property type="entry name" value="HISTONE DEACETYLASE COMPLEX SUBUNIT SAP18"/>
    <property type="match status" value="1"/>
</dbReference>
<evidence type="ECO:0000313" key="4">
    <source>
        <dbReference type="Proteomes" id="UP000287166"/>
    </source>
</evidence>
<organism evidence="3 4">
    <name type="scientific">Sparassis crispa</name>
    <dbReference type="NCBI Taxonomy" id="139825"/>
    <lineage>
        <taxon>Eukaryota</taxon>
        <taxon>Fungi</taxon>
        <taxon>Dikarya</taxon>
        <taxon>Basidiomycota</taxon>
        <taxon>Agaricomycotina</taxon>
        <taxon>Agaricomycetes</taxon>
        <taxon>Polyporales</taxon>
        <taxon>Sparassidaceae</taxon>
        <taxon>Sparassis</taxon>
    </lineage>
</organism>
<dbReference type="EMBL" id="BFAD01000002">
    <property type="protein sequence ID" value="GBE80051.1"/>
    <property type="molecule type" value="Genomic_DNA"/>
</dbReference>
<dbReference type="STRING" id="139825.A0A401GD37"/>
<dbReference type="InterPro" id="IPR010516">
    <property type="entry name" value="SAP18"/>
</dbReference>
<dbReference type="AlphaFoldDB" id="A0A401GD37"/>
<evidence type="ECO:0008006" key="5">
    <source>
        <dbReference type="Google" id="ProtNLM"/>
    </source>
</evidence>
<protein>
    <recommendedName>
        <fullName evidence="5">Histone deacetylase complex subunit SAP18</fullName>
    </recommendedName>
</protein>
<feature type="compositionally biased region" description="Basic and acidic residues" evidence="2">
    <location>
        <begin position="233"/>
        <end position="277"/>
    </location>
</feature>
<comment type="caution">
    <text evidence="3">The sequence shown here is derived from an EMBL/GenBank/DDBJ whole genome shotgun (WGS) entry which is preliminary data.</text>
</comment>
<accession>A0A401GD37</accession>
<dbReference type="InterPro" id="IPR042534">
    <property type="entry name" value="SAP18_sf"/>
</dbReference>
<dbReference type="OrthoDB" id="440566at2759"/>
<dbReference type="PANTHER" id="PTHR13082">
    <property type="entry name" value="SAP18"/>
    <property type="match status" value="1"/>
</dbReference>
<feature type="region of interest" description="Disordered" evidence="2">
    <location>
        <begin position="174"/>
        <end position="292"/>
    </location>
</feature>
<reference evidence="3 4" key="1">
    <citation type="journal article" date="2018" name="Sci. Rep.">
        <title>Genome sequence of the cauliflower mushroom Sparassis crispa (Hanabiratake) and its association with beneficial usage.</title>
        <authorList>
            <person name="Kiyama R."/>
            <person name="Furutani Y."/>
            <person name="Kawaguchi K."/>
            <person name="Nakanishi T."/>
        </authorList>
    </citation>
    <scope>NUCLEOTIDE SEQUENCE [LARGE SCALE GENOMIC DNA]</scope>
</reference>
<dbReference type="RefSeq" id="XP_027610964.1">
    <property type="nucleotide sequence ID" value="XM_027755163.1"/>
</dbReference>
<gene>
    <name evidence="3" type="ORF">SCP_0212530</name>
</gene>
<dbReference type="Pfam" id="PF06487">
    <property type="entry name" value="SAP18"/>
    <property type="match status" value="1"/>
</dbReference>
<evidence type="ECO:0000313" key="3">
    <source>
        <dbReference type="EMBL" id="GBE80051.1"/>
    </source>
</evidence>
<evidence type="ECO:0000256" key="1">
    <source>
        <dbReference type="ARBA" id="ARBA00009143"/>
    </source>
</evidence>
<dbReference type="Gene3D" id="3.10.20.550">
    <property type="entry name" value="ASAP complex, SAP18 subunit"/>
    <property type="match status" value="1"/>
</dbReference>
<comment type="similarity">
    <text evidence="1">Belongs to the SAP18 family.</text>
</comment>
<evidence type="ECO:0000256" key="2">
    <source>
        <dbReference type="SAM" id="MobiDB-lite"/>
    </source>
</evidence>
<keyword evidence="4" id="KW-1185">Reference proteome</keyword>
<dbReference type="InParanoid" id="A0A401GD37"/>